<keyword evidence="3 7" id="KW-0813">Transport</keyword>
<feature type="transmembrane region" description="Helical" evidence="8">
    <location>
        <begin position="163"/>
        <end position="184"/>
    </location>
</feature>
<dbReference type="PANTHER" id="PTHR48020:SF12">
    <property type="entry name" value="PROTON MYO-INOSITOL COTRANSPORTER"/>
    <property type="match status" value="1"/>
</dbReference>
<dbReference type="InterPro" id="IPR005828">
    <property type="entry name" value="MFS_sugar_transport-like"/>
</dbReference>
<dbReference type="RefSeq" id="WP_152123080.1">
    <property type="nucleotide sequence ID" value="NZ_WELI01000001.1"/>
</dbReference>
<dbReference type="FunFam" id="1.20.1250.20:FF:000134">
    <property type="entry name" value="MFS sugar transporter protein"/>
    <property type="match status" value="1"/>
</dbReference>
<evidence type="ECO:0000256" key="6">
    <source>
        <dbReference type="ARBA" id="ARBA00023136"/>
    </source>
</evidence>
<proteinExistence type="inferred from homology"/>
<dbReference type="Proteomes" id="UP000488299">
    <property type="component" value="Unassembled WGS sequence"/>
</dbReference>
<evidence type="ECO:0000256" key="8">
    <source>
        <dbReference type="SAM" id="Phobius"/>
    </source>
</evidence>
<dbReference type="AlphaFoldDB" id="A0A7J5U642"/>
<evidence type="ECO:0000256" key="3">
    <source>
        <dbReference type="ARBA" id="ARBA00022448"/>
    </source>
</evidence>
<dbReference type="PROSITE" id="PS00216">
    <property type="entry name" value="SUGAR_TRANSPORT_1"/>
    <property type="match status" value="2"/>
</dbReference>
<dbReference type="EMBL" id="WELI01000001">
    <property type="protein sequence ID" value="KAB7733246.1"/>
    <property type="molecule type" value="Genomic_DNA"/>
</dbReference>
<evidence type="ECO:0000256" key="7">
    <source>
        <dbReference type="RuleBase" id="RU003346"/>
    </source>
</evidence>
<dbReference type="GO" id="GO:0016020">
    <property type="term" value="C:membrane"/>
    <property type="evidence" value="ECO:0007669"/>
    <property type="project" value="UniProtKB-SubCell"/>
</dbReference>
<comment type="subcellular location">
    <subcellularLocation>
        <location evidence="1">Membrane</location>
        <topology evidence="1">Multi-pass membrane protein</topology>
    </subcellularLocation>
</comment>
<feature type="transmembrane region" description="Helical" evidence="8">
    <location>
        <begin position="76"/>
        <end position="95"/>
    </location>
</feature>
<keyword evidence="6 8" id="KW-0472">Membrane</keyword>
<dbReference type="InterPro" id="IPR005829">
    <property type="entry name" value="Sugar_transporter_CS"/>
</dbReference>
<feature type="transmembrane region" description="Helical" evidence="8">
    <location>
        <begin position="134"/>
        <end position="157"/>
    </location>
</feature>
<evidence type="ECO:0000256" key="4">
    <source>
        <dbReference type="ARBA" id="ARBA00022692"/>
    </source>
</evidence>
<feature type="transmembrane region" description="Helical" evidence="8">
    <location>
        <begin position="46"/>
        <end position="64"/>
    </location>
</feature>
<dbReference type="InterPro" id="IPR020846">
    <property type="entry name" value="MFS_dom"/>
</dbReference>
<dbReference type="PRINTS" id="PR00171">
    <property type="entry name" value="SUGRTRNSPORT"/>
</dbReference>
<feature type="transmembrane region" description="Helical" evidence="8">
    <location>
        <begin position="345"/>
        <end position="370"/>
    </location>
</feature>
<feature type="transmembrane region" description="Helical" evidence="8">
    <location>
        <begin position="313"/>
        <end position="333"/>
    </location>
</feature>
<dbReference type="Pfam" id="PF00083">
    <property type="entry name" value="Sugar_tr"/>
    <property type="match status" value="1"/>
</dbReference>
<name>A0A7J5U642_9BACT</name>
<dbReference type="InterPro" id="IPR050814">
    <property type="entry name" value="Myo-inositol_Transporter"/>
</dbReference>
<evidence type="ECO:0000259" key="9">
    <source>
        <dbReference type="PROSITE" id="PS50850"/>
    </source>
</evidence>
<protein>
    <submittedName>
        <fullName evidence="10">Sugar porter family MFS transporter</fullName>
    </submittedName>
</protein>
<dbReference type="PROSITE" id="PS50850">
    <property type="entry name" value="MFS"/>
    <property type="match status" value="1"/>
</dbReference>
<comment type="similarity">
    <text evidence="2 7">Belongs to the major facilitator superfamily. Sugar transporter (TC 2.A.1.1) family.</text>
</comment>
<feature type="transmembrane region" description="Helical" evidence="8">
    <location>
        <begin position="101"/>
        <end position="122"/>
    </location>
</feature>
<evidence type="ECO:0000313" key="11">
    <source>
        <dbReference type="Proteomes" id="UP000488299"/>
    </source>
</evidence>
<dbReference type="PANTHER" id="PTHR48020">
    <property type="entry name" value="PROTON MYO-INOSITOL COTRANSPORTER"/>
    <property type="match status" value="1"/>
</dbReference>
<dbReference type="InterPro" id="IPR003663">
    <property type="entry name" value="Sugar/inositol_transpt"/>
</dbReference>
<gene>
    <name evidence="10" type="ORF">F5984_04770</name>
</gene>
<keyword evidence="4 8" id="KW-0812">Transmembrane</keyword>
<feature type="transmembrane region" description="Helical" evidence="8">
    <location>
        <begin position="391"/>
        <end position="409"/>
    </location>
</feature>
<dbReference type="Gene3D" id="1.20.1250.20">
    <property type="entry name" value="MFS general substrate transporter like domains"/>
    <property type="match status" value="1"/>
</dbReference>
<dbReference type="PROSITE" id="PS00217">
    <property type="entry name" value="SUGAR_TRANSPORT_2"/>
    <property type="match status" value="1"/>
</dbReference>
<dbReference type="NCBIfam" id="TIGR00879">
    <property type="entry name" value="SP"/>
    <property type="match status" value="1"/>
</dbReference>
<feature type="transmembrane region" description="Helical" evidence="8">
    <location>
        <begin position="244"/>
        <end position="267"/>
    </location>
</feature>
<dbReference type="SUPFAM" id="SSF103473">
    <property type="entry name" value="MFS general substrate transporter"/>
    <property type="match status" value="1"/>
</dbReference>
<evidence type="ECO:0000256" key="5">
    <source>
        <dbReference type="ARBA" id="ARBA00022989"/>
    </source>
</evidence>
<organism evidence="10 11">
    <name type="scientific">Rudanella paleaurantiibacter</name>
    <dbReference type="NCBI Taxonomy" id="2614655"/>
    <lineage>
        <taxon>Bacteria</taxon>
        <taxon>Pseudomonadati</taxon>
        <taxon>Bacteroidota</taxon>
        <taxon>Cytophagia</taxon>
        <taxon>Cytophagales</taxon>
        <taxon>Cytophagaceae</taxon>
        <taxon>Rudanella</taxon>
    </lineage>
</organism>
<reference evidence="10 11" key="1">
    <citation type="submission" date="2019-10" db="EMBL/GenBank/DDBJ databases">
        <title>Rudanella paleaurantiibacter sp. nov., isolated from sludge.</title>
        <authorList>
            <person name="Xu S.Q."/>
        </authorList>
    </citation>
    <scope>NUCLEOTIDE SEQUENCE [LARGE SCALE GENOMIC DNA]</scope>
    <source>
        <strain evidence="10 11">HX-22-17</strain>
    </source>
</reference>
<comment type="caution">
    <text evidence="10">The sequence shown here is derived from an EMBL/GenBank/DDBJ whole genome shotgun (WGS) entry which is preliminary data.</text>
</comment>
<dbReference type="InterPro" id="IPR036259">
    <property type="entry name" value="MFS_trans_sf"/>
</dbReference>
<feature type="transmembrane region" description="Helical" evidence="8">
    <location>
        <begin position="282"/>
        <end position="301"/>
    </location>
</feature>
<evidence type="ECO:0000256" key="2">
    <source>
        <dbReference type="ARBA" id="ARBA00010992"/>
    </source>
</evidence>
<keyword evidence="11" id="KW-1185">Reference proteome</keyword>
<feature type="domain" description="Major facilitator superfamily (MFS) profile" evidence="9">
    <location>
        <begin position="10"/>
        <end position="438"/>
    </location>
</feature>
<dbReference type="GO" id="GO:0022857">
    <property type="term" value="F:transmembrane transporter activity"/>
    <property type="evidence" value="ECO:0007669"/>
    <property type="project" value="InterPro"/>
</dbReference>
<sequence length="452" mass="49738">MSKTLLLYFIAAVAATGGLLFGFDTGVINVALPFIKQEWQLSETAEGWAVSAVLMGGMAGSLLSGQLADRLGRKRINILASLIFVAGSVLTAIAPAPSWLIAGRLLLGLAIGIVSFSVPLYIAEIAPSHMRGRLVTFFQLAITIGILVSYLCGYAFADYENGWRLMFWAGFVPAAMLLVGMFLVPESPRWLVSKGRTDEAMVVLERIHESAHARQELADITRAMQDEKNRRPDWRELFSPRLRIPLFIGIGIFLIQQFSGINAVIYYSTRIFEMAGFGSGDTAIMATVGVGVVNTLSTLLAVRFLDQWGRKPLLYTGLIGTAVSLATISFAFYFKDSLGVDLLKILSVGGVYVYILFFAISLGPLGWLLISEVYPLRIRGFATSLGSFYHWFFDFWVSFTFPILAASSLGTNGGIFMIYTLVVLLGLLFARYIVFETKGLSLEDIERKWASK</sequence>
<evidence type="ECO:0000256" key="1">
    <source>
        <dbReference type="ARBA" id="ARBA00004141"/>
    </source>
</evidence>
<accession>A0A7J5U642</accession>
<feature type="transmembrane region" description="Helical" evidence="8">
    <location>
        <begin position="415"/>
        <end position="434"/>
    </location>
</feature>
<keyword evidence="5 8" id="KW-1133">Transmembrane helix</keyword>
<evidence type="ECO:0000313" key="10">
    <source>
        <dbReference type="EMBL" id="KAB7733246.1"/>
    </source>
</evidence>